<dbReference type="InterPro" id="IPR001173">
    <property type="entry name" value="Glyco_trans_2-like"/>
</dbReference>
<dbReference type="Proteomes" id="UP000886724">
    <property type="component" value="Unassembled WGS sequence"/>
</dbReference>
<dbReference type="InterPro" id="IPR029044">
    <property type="entry name" value="Nucleotide-diphossugar_trans"/>
</dbReference>
<accession>A0A9D1XJW8</accession>
<proteinExistence type="predicted"/>
<dbReference type="SUPFAM" id="SSF53448">
    <property type="entry name" value="Nucleotide-diphospho-sugar transferases"/>
    <property type="match status" value="1"/>
</dbReference>
<reference evidence="2" key="2">
    <citation type="submission" date="2021-04" db="EMBL/GenBank/DDBJ databases">
        <authorList>
            <person name="Gilroy R."/>
        </authorList>
    </citation>
    <scope>NUCLEOTIDE SEQUENCE</scope>
    <source>
        <strain evidence="2">ChiGjej1B1-14440</strain>
    </source>
</reference>
<name>A0A9D1XJW8_9FIRM</name>
<dbReference type="Pfam" id="PF00535">
    <property type="entry name" value="Glycos_transf_2"/>
    <property type="match status" value="1"/>
</dbReference>
<feature type="domain" description="Glycosyltransferase 2-like" evidence="1">
    <location>
        <begin position="5"/>
        <end position="135"/>
    </location>
</feature>
<dbReference type="Gene3D" id="3.90.550.10">
    <property type="entry name" value="Spore Coat Polysaccharide Biosynthesis Protein SpsA, Chain A"/>
    <property type="match status" value="1"/>
</dbReference>
<protein>
    <submittedName>
        <fullName evidence="2">Glycosyltransferase family 2 protein</fullName>
    </submittedName>
</protein>
<comment type="caution">
    <text evidence="2">The sequence shown here is derived from an EMBL/GenBank/DDBJ whole genome shotgun (WGS) entry which is preliminary data.</text>
</comment>
<organism evidence="2 3">
    <name type="scientific">Candidatus Erysipelatoclostridium merdavium</name>
    <dbReference type="NCBI Taxonomy" id="2838566"/>
    <lineage>
        <taxon>Bacteria</taxon>
        <taxon>Bacillati</taxon>
        <taxon>Bacillota</taxon>
        <taxon>Erysipelotrichia</taxon>
        <taxon>Erysipelotrichales</taxon>
        <taxon>Erysipelotrichales incertae sedis</taxon>
    </lineage>
</organism>
<reference evidence="2" key="1">
    <citation type="journal article" date="2021" name="PeerJ">
        <title>Extensive microbial diversity within the chicken gut microbiome revealed by metagenomics and culture.</title>
        <authorList>
            <person name="Gilroy R."/>
            <person name="Ravi A."/>
            <person name="Getino M."/>
            <person name="Pursley I."/>
            <person name="Horton D.L."/>
            <person name="Alikhan N.F."/>
            <person name="Baker D."/>
            <person name="Gharbi K."/>
            <person name="Hall N."/>
            <person name="Watson M."/>
            <person name="Adriaenssens E.M."/>
            <person name="Foster-Nyarko E."/>
            <person name="Jarju S."/>
            <person name="Secka A."/>
            <person name="Antonio M."/>
            <person name="Oren A."/>
            <person name="Chaudhuri R.R."/>
            <person name="La Ragione R."/>
            <person name="Hildebrand F."/>
            <person name="Pallen M.J."/>
        </authorList>
    </citation>
    <scope>NUCLEOTIDE SEQUENCE</scope>
    <source>
        <strain evidence="2">ChiGjej1B1-14440</strain>
    </source>
</reference>
<dbReference type="CDD" id="cd00761">
    <property type="entry name" value="Glyco_tranf_GTA_type"/>
    <property type="match status" value="1"/>
</dbReference>
<dbReference type="AlphaFoldDB" id="A0A9D1XJW8"/>
<sequence>MHTYVVLAYKESSYLEECIKSVLNQKYPSKVVIATSTPNDYIQNMADKYSLEVMINPNPGKGIGYDFDFAVSCGKTKLTTVAHQDDIYDYDYSDKIVKAYQKYPDSLIVFSDYYEIRDTGKVHSNTNLKIKRILLLPMRIKSLAKTKFGKRLSLRFGNAICCPAVTFVKDNIKTDDIFKCDFVCDVDWYAWEKLSLKKGRFTFVKDLLMGHRVHEESTTTEIINERVRTKEDFVMFQKFWPKSISKFINKFYVKAEDSNN</sequence>
<evidence type="ECO:0000259" key="1">
    <source>
        <dbReference type="Pfam" id="PF00535"/>
    </source>
</evidence>
<gene>
    <name evidence="2" type="ORF">H9980_02365</name>
</gene>
<dbReference type="EMBL" id="DXET01000059">
    <property type="protein sequence ID" value="HIX80799.1"/>
    <property type="molecule type" value="Genomic_DNA"/>
</dbReference>
<evidence type="ECO:0000313" key="2">
    <source>
        <dbReference type="EMBL" id="HIX80799.1"/>
    </source>
</evidence>
<evidence type="ECO:0000313" key="3">
    <source>
        <dbReference type="Proteomes" id="UP000886724"/>
    </source>
</evidence>